<proteinExistence type="predicted"/>
<dbReference type="Proteomes" id="UP001150603">
    <property type="component" value="Unassembled WGS sequence"/>
</dbReference>
<sequence length="294" mass="32510">LIVRLAAAAKNKATLGIESNLLMNFKELVMTLGLYNSLVIRANRVALLGMLREDLTSPATSMHMRVFGIRDYIEAGIPHDDQTGRNGLWQRNMEFHRCRTQCYESIDILCDIVQISFMLRLNVFTYGTTYVAIAGEMINVLISQLGIDDLHVKWRTKTRLAHVLCLVRSLQHWAPALYLFVYAIQALSDPSLVLEGNVKVPTLVGLVAPESVGARTDGDTHVAGLGQTQMQTQTPLRTQTQDAGNTGVPDIPNPFPSNHIINLIVAELDLSLATFLAPAYPMLLLKIFAGNSQQ</sequence>
<name>A0ACC1J6F4_9FUNG</name>
<accession>A0ACC1J6F4</accession>
<comment type="caution">
    <text evidence="1">The sequence shown here is derived from an EMBL/GenBank/DDBJ whole genome shotgun (WGS) entry which is preliminary data.</text>
</comment>
<reference evidence="1" key="1">
    <citation type="submission" date="2022-07" db="EMBL/GenBank/DDBJ databases">
        <title>Phylogenomic reconstructions and comparative analyses of Kickxellomycotina fungi.</title>
        <authorList>
            <person name="Reynolds N.K."/>
            <person name="Stajich J.E."/>
            <person name="Barry K."/>
            <person name="Grigoriev I.V."/>
            <person name="Crous P."/>
            <person name="Smith M.E."/>
        </authorList>
    </citation>
    <scope>NUCLEOTIDE SEQUENCE</scope>
    <source>
        <strain evidence="1">NRRL 5244</strain>
    </source>
</reference>
<organism evidence="1 2">
    <name type="scientific">Linderina macrospora</name>
    <dbReference type="NCBI Taxonomy" id="4868"/>
    <lineage>
        <taxon>Eukaryota</taxon>
        <taxon>Fungi</taxon>
        <taxon>Fungi incertae sedis</taxon>
        <taxon>Zoopagomycota</taxon>
        <taxon>Kickxellomycotina</taxon>
        <taxon>Kickxellomycetes</taxon>
        <taxon>Kickxellales</taxon>
        <taxon>Kickxellaceae</taxon>
        <taxon>Linderina</taxon>
    </lineage>
</organism>
<feature type="non-terminal residue" evidence="1">
    <location>
        <position position="1"/>
    </location>
</feature>
<evidence type="ECO:0000313" key="1">
    <source>
        <dbReference type="EMBL" id="KAJ1939445.1"/>
    </source>
</evidence>
<keyword evidence="2" id="KW-1185">Reference proteome</keyword>
<dbReference type="EMBL" id="JANBPW010002843">
    <property type="protein sequence ID" value="KAJ1939445.1"/>
    <property type="molecule type" value="Genomic_DNA"/>
</dbReference>
<evidence type="ECO:0000313" key="2">
    <source>
        <dbReference type="Proteomes" id="UP001150603"/>
    </source>
</evidence>
<protein>
    <submittedName>
        <fullName evidence="1">Uncharacterized protein</fullName>
    </submittedName>
</protein>
<gene>
    <name evidence="1" type="ORF">FBU59_004122</name>
</gene>